<evidence type="ECO:0000256" key="9">
    <source>
        <dbReference type="SAM" id="Coils"/>
    </source>
</evidence>
<dbReference type="PROSITE" id="PS00301">
    <property type="entry name" value="G_TR_1"/>
    <property type="match status" value="1"/>
</dbReference>
<dbReference type="PRINTS" id="PR00315">
    <property type="entry name" value="ELONGATNFCT"/>
</dbReference>
<dbReference type="NCBIfam" id="NF000766">
    <property type="entry name" value="PRK00049.1"/>
    <property type="match status" value="1"/>
</dbReference>
<dbReference type="InterPro" id="IPR000795">
    <property type="entry name" value="T_Tr_GTP-bd_dom"/>
</dbReference>
<evidence type="ECO:0000256" key="1">
    <source>
        <dbReference type="ARBA" id="ARBA00003982"/>
    </source>
</evidence>
<dbReference type="PROSITE" id="PS51722">
    <property type="entry name" value="G_TR_2"/>
    <property type="match status" value="1"/>
</dbReference>
<dbReference type="Proteomes" id="UP000325577">
    <property type="component" value="Linkage Group LG13"/>
</dbReference>
<dbReference type="GO" id="GO:0003746">
    <property type="term" value="F:translation elongation factor activity"/>
    <property type="evidence" value="ECO:0007669"/>
    <property type="project" value="UniProtKB-KW"/>
</dbReference>
<evidence type="ECO:0000256" key="4">
    <source>
        <dbReference type="ARBA" id="ARBA00022741"/>
    </source>
</evidence>
<evidence type="ECO:0000313" key="13">
    <source>
        <dbReference type="Proteomes" id="UP000325577"/>
    </source>
</evidence>
<dbReference type="InterPro" id="IPR004161">
    <property type="entry name" value="EFTu-like_2"/>
</dbReference>
<keyword evidence="13" id="KW-1185">Reference proteome</keyword>
<dbReference type="EMBL" id="CM018036">
    <property type="protein sequence ID" value="KAA8540760.1"/>
    <property type="molecule type" value="Genomic_DNA"/>
</dbReference>
<evidence type="ECO:0000256" key="2">
    <source>
        <dbReference type="ARBA" id="ARBA00004474"/>
    </source>
</evidence>
<evidence type="ECO:0000256" key="3">
    <source>
        <dbReference type="ARBA" id="ARBA00007249"/>
    </source>
</evidence>
<comment type="function">
    <text evidence="1">This protein promotes the GTP-dependent binding of aminoacyl-tRNA to the A-site of ribosomes during protein biosynthesis.</text>
</comment>
<dbReference type="FunFam" id="2.40.30.10:FF:000046">
    <property type="entry name" value="Elongation factor Tu"/>
    <property type="match status" value="1"/>
</dbReference>
<sequence>MIVEKLEHLLVEQQRELDELKRKHELAVSDLLKELPPETRLQSFQDLYSRKLKRFPHFWERREAGVRSLKIISLEAVFRDGLNYYEGMPDLPDTLSLSGTISSSALQSKIPMAISAAATATASSKLIYPHSSPSSSSSPSTTSTLSRSNSTKSTKLILSSSFVTKPSSILLRSPSTVAPVSTGHRRSLTVRAARGKFERKKPHVNIGTIGHVDHGKTTLTAALTMALASMGNSAPKKYDEIDAAPEERARGITINTATVEYETENRHYAHVDCPGHADYVKNMITGAAQMDGAILVVSGADGPMPQTKEHILLAKQVGVPNMVVFLNKQDQVDDEELLQLVELEVRELLSSYEFPGDDVPIISGSALLALEALMANPSINRGENQWVDKIYELMDSVDSYIPIPQRQTELPFLLAIEDVFSITGRGTVATGRVERGTIKVGETVDIVGLKDTRNTTVTGVEMFQKILDEAMAGDNVGLLLRGIQKIDIQRGMVLAKPGTITPHTKFSAIVYVLKKEEGGRHSPFFAGYRPQFYMRTTDVTGKVINIMNDKDEESKMVMPGDRVKMVVELIMPVACEQGMRFAIREGGKTVGAGVIQSIIE</sequence>
<dbReference type="OrthoDB" id="2067at2759"/>
<dbReference type="InterPro" id="IPR041709">
    <property type="entry name" value="EF-Tu_GTP-bd"/>
</dbReference>
<dbReference type="NCBIfam" id="TIGR00231">
    <property type="entry name" value="small_GTP"/>
    <property type="match status" value="1"/>
</dbReference>
<dbReference type="InterPro" id="IPR031157">
    <property type="entry name" value="G_TR_CS"/>
</dbReference>
<dbReference type="PANTHER" id="PTHR43721:SF32">
    <property type="entry name" value="ELONGATION FACTOR TU"/>
    <property type="match status" value="1"/>
</dbReference>
<keyword evidence="9" id="KW-0175">Coiled coil</keyword>
<proteinExistence type="inferred from homology"/>
<dbReference type="InterPro" id="IPR009000">
    <property type="entry name" value="Transl_B-barrel_sf"/>
</dbReference>
<dbReference type="InterPro" id="IPR005225">
    <property type="entry name" value="Small_GTP-bd"/>
</dbReference>
<dbReference type="CDD" id="cd03707">
    <property type="entry name" value="EFTU_III"/>
    <property type="match status" value="1"/>
</dbReference>
<dbReference type="CDD" id="cd01884">
    <property type="entry name" value="EF_Tu"/>
    <property type="match status" value="1"/>
</dbReference>
<feature type="coiled-coil region" evidence="9">
    <location>
        <begin position="3"/>
        <end position="30"/>
    </location>
</feature>
<evidence type="ECO:0000256" key="8">
    <source>
        <dbReference type="RuleBase" id="RU004061"/>
    </source>
</evidence>
<feature type="domain" description="Tr-type G" evidence="11">
    <location>
        <begin position="201"/>
        <end position="405"/>
    </location>
</feature>
<protein>
    <recommendedName>
        <fullName evidence="8">Elongation factor Tu</fullName>
    </recommendedName>
</protein>
<dbReference type="Gene3D" id="3.40.50.300">
    <property type="entry name" value="P-loop containing nucleotide triphosphate hydrolases"/>
    <property type="match status" value="1"/>
</dbReference>
<dbReference type="GO" id="GO:0070125">
    <property type="term" value="P:mitochondrial translational elongation"/>
    <property type="evidence" value="ECO:0007669"/>
    <property type="project" value="TreeGrafter"/>
</dbReference>
<keyword evidence="7" id="KW-0342">GTP-binding</keyword>
<keyword evidence="4" id="KW-0547">Nucleotide-binding</keyword>
<keyword evidence="6" id="KW-0648">Protein biosynthesis</keyword>
<dbReference type="AlphaFoldDB" id="A0A5J5BEK8"/>
<dbReference type="InterPro" id="IPR050055">
    <property type="entry name" value="EF-Tu_GTPase"/>
</dbReference>
<dbReference type="Pfam" id="PF00009">
    <property type="entry name" value="GTP_EFTU"/>
    <property type="match status" value="1"/>
</dbReference>
<dbReference type="PANTHER" id="PTHR43721">
    <property type="entry name" value="ELONGATION FACTOR TU-RELATED"/>
    <property type="match status" value="1"/>
</dbReference>
<dbReference type="NCBIfam" id="NF009373">
    <property type="entry name" value="PRK12736.1"/>
    <property type="match status" value="1"/>
</dbReference>
<dbReference type="InterPro" id="IPR009001">
    <property type="entry name" value="Transl_elong_EF1A/Init_IF2_C"/>
</dbReference>
<comment type="subcellular location">
    <subcellularLocation>
        <location evidence="2">Plastid</location>
    </subcellularLocation>
</comment>
<accession>A0A5J5BEK8</accession>
<dbReference type="GO" id="GO:0009507">
    <property type="term" value="C:chloroplast"/>
    <property type="evidence" value="ECO:0007669"/>
    <property type="project" value="UniProtKB-ARBA"/>
</dbReference>
<dbReference type="GO" id="GO:0003924">
    <property type="term" value="F:GTPase activity"/>
    <property type="evidence" value="ECO:0007669"/>
    <property type="project" value="InterPro"/>
</dbReference>
<dbReference type="Gene3D" id="2.40.30.10">
    <property type="entry name" value="Translation factors"/>
    <property type="match status" value="2"/>
</dbReference>
<evidence type="ECO:0000256" key="5">
    <source>
        <dbReference type="ARBA" id="ARBA00022768"/>
    </source>
</evidence>
<dbReference type="NCBIfam" id="TIGR00485">
    <property type="entry name" value="EF-Tu"/>
    <property type="match status" value="1"/>
</dbReference>
<keyword evidence="5" id="KW-0251">Elongation factor</keyword>
<dbReference type="SUPFAM" id="SSF50447">
    <property type="entry name" value="Translation proteins"/>
    <property type="match status" value="1"/>
</dbReference>
<evidence type="ECO:0000256" key="7">
    <source>
        <dbReference type="ARBA" id="ARBA00023134"/>
    </source>
</evidence>
<comment type="similarity">
    <text evidence="3">Belongs to the TRAFAC class translation factor GTPase superfamily. Classic translation factor GTPase family. EF-Tu/EF-1A subfamily.</text>
</comment>
<dbReference type="GO" id="GO:0005739">
    <property type="term" value="C:mitochondrion"/>
    <property type="evidence" value="ECO:0007669"/>
    <property type="project" value="TreeGrafter"/>
</dbReference>
<evidence type="ECO:0000313" key="12">
    <source>
        <dbReference type="EMBL" id="KAA8540760.1"/>
    </source>
</evidence>
<dbReference type="FunFam" id="2.40.30.10:FF:000001">
    <property type="entry name" value="Elongation factor Tu"/>
    <property type="match status" value="1"/>
</dbReference>
<dbReference type="SUPFAM" id="SSF50465">
    <property type="entry name" value="EF-Tu/eEF-1alpha/eIF2-gamma C-terminal domain"/>
    <property type="match status" value="1"/>
</dbReference>
<dbReference type="InterPro" id="IPR027417">
    <property type="entry name" value="P-loop_NTPase"/>
</dbReference>
<dbReference type="InterPro" id="IPR033720">
    <property type="entry name" value="EFTU_2"/>
</dbReference>
<dbReference type="HAMAP" id="MF_00118_B">
    <property type="entry name" value="EF_Tu_B"/>
    <property type="match status" value="1"/>
</dbReference>
<evidence type="ECO:0000256" key="6">
    <source>
        <dbReference type="ARBA" id="ARBA00022917"/>
    </source>
</evidence>
<evidence type="ECO:0000256" key="10">
    <source>
        <dbReference type="SAM" id="MobiDB-lite"/>
    </source>
</evidence>
<dbReference type="InterPro" id="IPR004160">
    <property type="entry name" value="Transl_elong_EFTu/EF1A_C"/>
</dbReference>
<dbReference type="NCBIfam" id="NF009372">
    <property type="entry name" value="PRK12735.1"/>
    <property type="match status" value="1"/>
</dbReference>
<dbReference type="SUPFAM" id="SSF52540">
    <property type="entry name" value="P-loop containing nucleoside triphosphate hydrolases"/>
    <property type="match status" value="1"/>
</dbReference>
<dbReference type="CDD" id="cd03697">
    <property type="entry name" value="EFTU_II"/>
    <property type="match status" value="1"/>
</dbReference>
<organism evidence="12 13">
    <name type="scientific">Nyssa sinensis</name>
    <dbReference type="NCBI Taxonomy" id="561372"/>
    <lineage>
        <taxon>Eukaryota</taxon>
        <taxon>Viridiplantae</taxon>
        <taxon>Streptophyta</taxon>
        <taxon>Embryophyta</taxon>
        <taxon>Tracheophyta</taxon>
        <taxon>Spermatophyta</taxon>
        <taxon>Magnoliopsida</taxon>
        <taxon>eudicotyledons</taxon>
        <taxon>Gunneridae</taxon>
        <taxon>Pentapetalae</taxon>
        <taxon>asterids</taxon>
        <taxon>Cornales</taxon>
        <taxon>Nyssaceae</taxon>
        <taxon>Nyssa</taxon>
    </lineage>
</organism>
<dbReference type="GO" id="GO:0005525">
    <property type="term" value="F:GTP binding"/>
    <property type="evidence" value="ECO:0007669"/>
    <property type="project" value="UniProtKB-KW"/>
</dbReference>
<dbReference type="InterPro" id="IPR004541">
    <property type="entry name" value="Transl_elong_EFTu/EF1A_bac/org"/>
</dbReference>
<name>A0A5J5BEK8_9ASTE</name>
<evidence type="ECO:0000259" key="11">
    <source>
        <dbReference type="PROSITE" id="PS51722"/>
    </source>
</evidence>
<dbReference type="Pfam" id="PF03143">
    <property type="entry name" value="GTP_EFTU_D3"/>
    <property type="match status" value="1"/>
</dbReference>
<feature type="region of interest" description="Disordered" evidence="10">
    <location>
        <begin position="127"/>
        <end position="150"/>
    </location>
</feature>
<dbReference type="Pfam" id="PF03144">
    <property type="entry name" value="GTP_EFTU_D2"/>
    <property type="match status" value="1"/>
</dbReference>
<reference evidence="12 13" key="1">
    <citation type="submission" date="2019-09" db="EMBL/GenBank/DDBJ databases">
        <title>A chromosome-level genome assembly of the Chinese tupelo Nyssa sinensis.</title>
        <authorList>
            <person name="Yang X."/>
            <person name="Kang M."/>
            <person name="Yang Y."/>
            <person name="Xiong H."/>
            <person name="Wang M."/>
            <person name="Zhang Z."/>
            <person name="Wang Z."/>
            <person name="Wu H."/>
            <person name="Ma T."/>
            <person name="Liu J."/>
            <person name="Xi Z."/>
        </authorList>
    </citation>
    <scope>NUCLEOTIDE SEQUENCE [LARGE SCALE GENOMIC DNA]</scope>
    <source>
        <strain evidence="12">J267</strain>
        <tissue evidence="12">Leaf</tissue>
    </source>
</reference>
<dbReference type="FunFam" id="3.40.50.300:FF:000003">
    <property type="entry name" value="Elongation factor Tu"/>
    <property type="match status" value="1"/>
</dbReference>
<gene>
    <name evidence="12" type="ORF">F0562_024321</name>
</gene>